<proteinExistence type="predicted"/>
<keyword evidence="3" id="KW-0418">Kinase</keyword>
<comment type="caution">
    <text evidence="1">The sequence shown here is derived from an EMBL/GenBank/DDBJ whole genome shotgun (WGS) entry which is preliminary data.</text>
</comment>
<dbReference type="OrthoDB" id="248923at2759"/>
<organism evidence="1">
    <name type="scientific">Cladocopium goreaui</name>
    <dbReference type="NCBI Taxonomy" id="2562237"/>
    <lineage>
        <taxon>Eukaryota</taxon>
        <taxon>Sar</taxon>
        <taxon>Alveolata</taxon>
        <taxon>Dinophyceae</taxon>
        <taxon>Suessiales</taxon>
        <taxon>Symbiodiniaceae</taxon>
        <taxon>Cladocopium</taxon>
    </lineage>
</organism>
<accession>A0A9P1FK18</accession>
<dbReference type="Proteomes" id="UP001152797">
    <property type="component" value="Unassembled WGS sequence"/>
</dbReference>
<evidence type="ECO:0000313" key="4">
    <source>
        <dbReference type="Proteomes" id="UP001152797"/>
    </source>
</evidence>
<keyword evidence="3" id="KW-0808">Transferase</keyword>
<reference evidence="1" key="1">
    <citation type="submission" date="2022-10" db="EMBL/GenBank/DDBJ databases">
        <authorList>
            <person name="Chen Y."/>
            <person name="Dougan E. K."/>
            <person name="Chan C."/>
            <person name="Rhodes N."/>
            <person name="Thang M."/>
        </authorList>
    </citation>
    <scope>NUCLEOTIDE SEQUENCE</scope>
</reference>
<protein>
    <submittedName>
        <fullName evidence="3">Non-specific serine/threonine protein kinase</fullName>
    </submittedName>
</protein>
<reference evidence="2" key="2">
    <citation type="submission" date="2024-04" db="EMBL/GenBank/DDBJ databases">
        <authorList>
            <person name="Chen Y."/>
            <person name="Shah S."/>
            <person name="Dougan E. K."/>
            <person name="Thang M."/>
            <person name="Chan C."/>
        </authorList>
    </citation>
    <scope>NUCLEOTIDE SEQUENCE [LARGE SCALE GENOMIC DNA]</scope>
</reference>
<dbReference type="GO" id="GO:0004674">
    <property type="term" value="F:protein serine/threonine kinase activity"/>
    <property type="evidence" value="ECO:0007669"/>
    <property type="project" value="UniProtKB-KW"/>
</dbReference>
<keyword evidence="3" id="KW-0723">Serine/threonine-protein kinase</keyword>
<sequence length="142" mass="15928">MRHLLARDLIRQQLWEFLLEELPVFTATSSVCLSKDGRQAIRVEKPDCPLHWMHRMMAPEAPLVALRMRPVQHYGVTENWAELVVETVCGDRCTSILLGVCPACPDLSSGPPAGRGYFVSLAEIPAAWPRFWALMAWPSSGN</sequence>
<name>A0A9P1FK18_9DINO</name>
<dbReference type="AlphaFoldDB" id="A0A9P1FK18"/>
<dbReference type="EMBL" id="CAMXCT030000437">
    <property type="protein sequence ID" value="CAL4766113.1"/>
    <property type="molecule type" value="Genomic_DNA"/>
</dbReference>
<gene>
    <name evidence="1" type="ORF">C1SCF055_LOCUS6802</name>
</gene>
<keyword evidence="4" id="KW-1185">Reference proteome</keyword>
<dbReference type="EMBL" id="CAMXCT010000437">
    <property type="protein sequence ID" value="CAI3978801.1"/>
    <property type="molecule type" value="Genomic_DNA"/>
</dbReference>
<dbReference type="EMBL" id="CAMXCT020000437">
    <property type="protein sequence ID" value="CAL1132176.1"/>
    <property type="molecule type" value="Genomic_DNA"/>
</dbReference>
<evidence type="ECO:0000313" key="3">
    <source>
        <dbReference type="EMBL" id="CAL4766113.1"/>
    </source>
</evidence>
<evidence type="ECO:0000313" key="1">
    <source>
        <dbReference type="EMBL" id="CAI3978801.1"/>
    </source>
</evidence>
<evidence type="ECO:0000313" key="2">
    <source>
        <dbReference type="EMBL" id="CAL1132176.1"/>
    </source>
</evidence>